<dbReference type="SMART" id="SM00581">
    <property type="entry name" value="PSP"/>
    <property type="match status" value="1"/>
</dbReference>
<dbReference type="HOGENOM" id="CLU_014435_1_1_1"/>
<organism evidence="3 4">
    <name type="scientific">Tetrahymena thermophila (strain SB210)</name>
    <dbReference type="NCBI Taxonomy" id="312017"/>
    <lineage>
        <taxon>Eukaryota</taxon>
        <taxon>Sar</taxon>
        <taxon>Alveolata</taxon>
        <taxon>Ciliophora</taxon>
        <taxon>Intramacronucleata</taxon>
        <taxon>Oligohymenophorea</taxon>
        <taxon>Hymenostomatida</taxon>
        <taxon>Tetrahymenina</taxon>
        <taxon>Tetrahymenidae</taxon>
        <taxon>Tetrahymena</taxon>
    </lineage>
</organism>
<dbReference type="EMBL" id="GG662845">
    <property type="protein sequence ID" value="EAR88113.1"/>
    <property type="molecule type" value="Genomic_DNA"/>
</dbReference>
<protein>
    <submittedName>
        <fullName evidence="3">PSP family protein</fullName>
    </submittedName>
</protein>
<dbReference type="InterPro" id="IPR006568">
    <property type="entry name" value="PSP_pro-rich"/>
</dbReference>
<evidence type="ECO:0000313" key="4">
    <source>
        <dbReference type="Proteomes" id="UP000009168"/>
    </source>
</evidence>
<dbReference type="RefSeq" id="XP_001008358.1">
    <property type="nucleotide sequence ID" value="XM_001008358.3"/>
</dbReference>
<name>Q22RK9_TETTS</name>
<accession>Q22RK9</accession>
<dbReference type="InterPro" id="IPR007180">
    <property type="entry name" value="DUF382"/>
</dbReference>
<dbReference type="eggNOG" id="KOG2330">
    <property type="taxonomic scope" value="Eukaryota"/>
</dbReference>
<feature type="domain" description="PSP proline-rich" evidence="2">
    <location>
        <begin position="313"/>
        <end position="362"/>
    </location>
</feature>
<dbReference type="OMA" id="HRMDIDY"/>
<dbReference type="KEGG" id="tet:TTHERM_00013790"/>
<dbReference type="Pfam" id="PF04046">
    <property type="entry name" value="PSP"/>
    <property type="match status" value="1"/>
</dbReference>
<evidence type="ECO:0000259" key="2">
    <source>
        <dbReference type="SMART" id="SM00581"/>
    </source>
</evidence>
<reference evidence="4" key="1">
    <citation type="journal article" date="2006" name="PLoS Biol.">
        <title>Macronuclear genome sequence of the ciliate Tetrahymena thermophila, a model eukaryote.</title>
        <authorList>
            <person name="Eisen J.A."/>
            <person name="Coyne R.S."/>
            <person name="Wu M."/>
            <person name="Wu D."/>
            <person name="Thiagarajan M."/>
            <person name="Wortman J.R."/>
            <person name="Badger J.H."/>
            <person name="Ren Q."/>
            <person name="Amedeo P."/>
            <person name="Jones K.M."/>
            <person name="Tallon L.J."/>
            <person name="Delcher A.L."/>
            <person name="Salzberg S.L."/>
            <person name="Silva J.C."/>
            <person name="Haas B.J."/>
            <person name="Majoros W.H."/>
            <person name="Farzad M."/>
            <person name="Carlton J.M."/>
            <person name="Smith R.K. Jr."/>
            <person name="Garg J."/>
            <person name="Pearlman R.E."/>
            <person name="Karrer K.M."/>
            <person name="Sun L."/>
            <person name="Manning G."/>
            <person name="Elde N.C."/>
            <person name="Turkewitz A.P."/>
            <person name="Asai D.J."/>
            <person name="Wilkes D.E."/>
            <person name="Wang Y."/>
            <person name="Cai H."/>
            <person name="Collins K."/>
            <person name="Stewart B.A."/>
            <person name="Lee S.R."/>
            <person name="Wilamowska K."/>
            <person name="Weinberg Z."/>
            <person name="Ruzzo W.L."/>
            <person name="Wloga D."/>
            <person name="Gaertig J."/>
            <person name="Frankel J."/>
            <person name="Tsao C.-C."/>
            <person name="Gorovsky M.A."/>
            <person name="Keeling P.J."/>
            <person name="Waller R.F."/>
            <person name="Patron N.J."/>
            <person name="Cherry J.M."/>
            <person name="Stover N.A."/>
            <person name="Krieger C.J."/>
            <person name="del Toro C."/>
            <person name="Ryder H.F."/>
            <person name="Williamson S.C."/>
            <person name="Barbeau R.A."/>
            <person name="Hamilton E.P."/>
            <person name="Orias E."/>
        </authorList>
    </citation>
    <scope>NUCLEOTIDE SEQUENCE [LARGE SCALE GENOMIC DNA]</scope>
    <source>
        <strain evidence="4">SB210</strain>
    </source>
</reference>
<feature type="region of interest" description="Disordered" evidence="1">
    <location>
        <begin position="1"/>
        <end position="79"/>
    </location>
</feature>
<keyword evidence="4" id="KW-1185">Reference proteome</keyword>
<dbReference type="PANTHER" id="PTHR12785:SF6">
    <property type="entry name" value="SPLICING FACTOR 3B SUBUNIT 2"/>
    <property type="match status" value="1"/>
</dbReference>
<feature type="compositionally biased region" description="Polar residues" evidence="1">
    <location>
        <begin position="36"/>
        <end position="76"/>
    </location>
</feature>
<feature type="compositionally biased region" description="Basic and acidic residues" evidence="1">
    <location>
        <begin position="131"/>
        <end position="142"/>
    </location>
</feature>
<evidence type="ECO:0000313" key="3">
    <source>
        <dbReference type="EMBL" id="EAR88113.1"/>
    </source>
</evidence>
<dbReference type="GeneID" id="7823252"/>
<feature type="region of interest" description="Disordered" evidence="1">
    <location>
        <begin position="121"/>
        <end position="142"/>
    </location>
</feature>
<feature type="compositionally biased region" description="Basic residues" evidence="1">
    <location>
        <begin position="17"/>
        <end position="29"/>
    </location>
</feature>
<dbReference type="InParanoid" id="Q22RK9"/>
<evidence type="ECO:0000256" key="1">
    <source>
        <dbReference type="SAM" id="MobiDB-lite"/>
    </source>
</evidence>
<dbReference type="GO" id="GO:0005634">
    <property type="term" value="C:nucleus"/>
    <property type="evidence" value="ECO:0007669"/>
    <property type="project" value="InterPro"/>
</dbReference>
<dbReference type="InterPro" id="IPR052584">
    <property type="entry name" value="U2_snRNP_Complex_Component"/>
</dbReference>
<sequence length="523" mass="60765">MSKEQEKKMTKEEREKLHRLKKKKQQKQKKKEERSNQSNVQSESSFDSVSVQTEVSDNTLARLSHQNQNNIANSEMHSNDNIEDVEYVYESEDNVLTGQYYELFKDVFKKYSEKQVSAQEQQEIEEEKNEEEQKKLQEEYEEKKAKRAQEKLEKEQNKEKLSRKQRKQQRWLQVAQLKALVKRPDLVEAWDITAPDPRTLVFLKSLKNTVPVPRHWCQKRKYLQNKRGILKQPFKLPEYIENTGIAKLRDPFSERDGITMVKQKLKERMNPKMGKIEIDYDVLHDAFFKYQTKPKLTIHGDIYYEGKEDECQSKKYKPGRMSEALRSALEISDYAPPPWLASMQRYGPPPSYPNLKIIGMTYHDQGGSFLNKVAIEEQVKQMNMPGIYGIFKSDDDGNDDAIPVPKGYWGQVIEDDDHNVEDQAEVVEDQDLDEDDLGDDDVDFEEQLQSYDKQGGQQQNYPKHAAVNQSNAAGFETPDVDIRGQPASEAPLYHVLEQVPTKGQSGAILGSQHTYIMHGQHQN</sequence>
<dbReference type="STRING" id="312017.Q22RK9"/>
<dbReference type="PANTHER" id="PTHR12785">
    <property type="entry name" value="SPLICING FACTOR 3B"/>
    <property type="match status" value="1"/>
</dbReference>
<proteinExistence type="predicted"/>
<dbReference type="Pfam" id="PF04037">
    <property type="entry name" value="DUF382"/>
    <property type="match status" value="1"/>
</dbReference>
<gene>
    <name evidence="3" type="ORF">TTHERM_00013790</name>
</gene>
<dbReference type="Proteomes" id="UP000009168">
    <property type="component" value="Unassembled WGS sequence"/>
</dbReference>
<dbReference type="AlphaFoldDB" id="Q22RK9"/>
<feature type="compositionally biased region" description="Basic and acidic residues" evidence="1">
    <location>
        <begin position="1"/>
        <end position="16"/>
    </location>
</feature>
<dbReference type="OrthoDB" id="10260794at2759"/>